<feature type="compositionally biased region" description="Polar residues" evidence="1">
    <location>
        <begin position="829"/>
        <end position="838"/>
    </location>
</feature>
<gene>
    <name evidence="2" type="ORF">CC78DRAFT_578945</name>
</gene>
<feature type="region of interest" description="Disordered" evidence="1">
    <location>
        <begin position="1348"/>
        <end position="1432"/>
    </location>
</feature>
<evidence type="ECO:0000313" key="3">
    <source>
        <dbReference type="Proteomes" id="UP000800093"/>
    </source>
</evidence>
<organism evidence="2 3">
    <name type="scientific">Lojkania enalia</name>
    <dbReference type="NCBI Taxonomy" id="147567"/>
    <lineage>
        <taxon>Eukaryota</taxon>
        <taxon>Fungi</taxon>
        <taxon>Dikarya</taxon>
        <taxon>Ascomycota</taxon>
        <taxon>Pezizomycotina</taxon>
        <taxon>Dothideomycetes</taxon>
        <taxon>Pleosporomycetidae</taxon>
        <taxon>Pleosporales</taxon>
        <taxon>Pleosporales incertae sedis</taxon>
        <taxon>Lojkania</taxon>
    </lineage>
</organism>
<feature type="region of interest" description="Disordered" evidence="1">
    <location>
        <begin position="1"/>
        <end position="283"/>
    </location>
</feature>
<keyword evidence="3" id="KW-1185">Reference proteome</keyword>
<proteinExistence type="predicted"/>
<feature type="region of interest" description="Disordered" evidence="1">
    <location>
        <begin position="997"/>
        <end position="1032"/>
    </location>
</feature>
<feature type="compositionally biased region" description="Basic and acidic residues" evidence="1">
    <location>
        <begin position="1010"/>
        <end position="1021"/>
    </location>
</feature>
<feature type="compositionally biased region" description="Basic residues" evidence="1">
    <location>
        <begin position="1351"/>
        <end position="1366"/>
    </location>
</feature>
<evidence type="ECO:0000256" key="1">
    <source>
        <dbReference type="SAM" id="MobiDB-lite"/>
    </source>
</evidence>
<feature type="compositionally biased region" description="Low complexity" evidence="1">
    <location>
        <begin position="1109"/>
        <end position="1118"/>
    </location>
</feature>
<feature type="compositionally biased region" description="Basic and acidic residues" evidence="1">
    <location>
        <begin position="299"/>
        <end position="311"/>
    </location>
</feature>
<feature type="compositionally biased region" description="Polar residues" evidence="1">
    <location>
        <begin position="181"/>
        <end position="198"/>
    </location>
</feature>
<feature type="compositionally biased region" description="Pro residues" evidence="1">
    <location>
        <begin position="947"/>
        <end position="956"/>
    </location>
</feature>
<accession>A0A9P4KCN6</accession>
<feature type="compositionally biased region" description="Polar residues" evidence="1">
    <location>
        <begin position="1367"/>
        <end position="1404"/>
    </location>
</feature>
<comment type="caution">
    <text evidence="2">The sequence shown here is derived from an EMBL/GenBank/DDBJ whole genome shotgun (WGS) entry which is preliminary data.</text>
</comment>
<feature type="compositionally biased region" description="Basic and acidic residues" evidence="1">
    <location>
        <begin position="491"/>
        <end position="508"/>
    </location>
</feature>
<evidence type="ECO:0000313" key="2">
    <source>
        <dbReference type="EMBL" id="KAF2265776.1"/>
    </source>
</evidence>
<feature type="compositionally biased region" description="Polar residues" evidence="1">
    <location>
        <begin position="1066"/>
        <end position="1096"/>
    </location>
</feature>
<feature type="compositionally biased region" description="Basic and acidic residues" evidence="1">
    <location>
        <begin position="137"/>
        <end position="152"/>
    </location>
</feature>
<feature type="compositionally biased region" description="Basic and acidic residues" evidence="1">
    <location>
        <begin position="113"/>
        <end position="130"/>
    </location>
</feature>
<feature type="region of interest" description="Disordered" evidence="1">
    <location>
        <begin position="297"/>
        <end position="982"/>
    </location>
</feature>
<feature type="compositionally biased region" description="Basic and acidic residues" evidence="1">
    <location>
        <begin position="663"/>
        <end position="691"/>
    </location>
</feature>
<feature type="compositionally biased region" description="Low complexity" evidence="1">
    <location>
        <begin position="219"/>
        <end position="231"/>
    </location>
</feature>
<dbReference type="OrthoDB" id="5416983at2759"/>
<feature type="compositionally biased region" description="Low complexity" evidence="1">
    <location>
        <begin position="77"/>
        <end position="92"/>
    </location>
</feature>
<name>A0A9P4KCN6_9PLEO</name>
<dbReference type="Proteomes" id="UP000800093">
    <property type="component" value="Unassembled WGS sequence"/>
</dbReference>
<feature type="compositionally biased region" description="Polar residues" evidence="1">
    <location>
        <begin position="802"/>
        <end position="815"/>
    </location>
</feature>
<sequence length="1432" mass="153543">MSSTHRDKEDHSDKGRVATDADTKIVMAEQSTHDVVKQAQSMGGPSPIDDPATTTNHFAGDGDAPSGPTNANRKPTEALLTTSTNATSTDTAQVDDAGAANKGGGELSTDSVTRSRDLKQPDIVAKDTKEQLVNGDTADHSASEDISSHHALGDVSGGSDTDISRPGSVDPAKERNGGHLRSNSLKKPTSFKSVSVTKNFLAKSAVSTPPARPGEKTVSTSQTSASAQQTARPRLVAKSGTGIGNTTRSSLSKMNGTGSGPDASKVWNKNQPVPPPPPKQFTDEELKQQYGIHLATRLQADEAGKEAKWADIEDDEDDWAPETVQWMDGTKSTVAAIENQPPPPEPSKPTIKEAPVEISRPPSTPATSSQRPSSTTGTKTILKPGAHLQAGSGKTGLVAKGQQDKPTLVAKPSVQAPVKSPWATLPPVDKVSPIQPPVQHPSPARYGMRDLQGYESLPPAGTPAKEIAPDDFNRSWRDDRGNRELFNSHSGRYEPVHETRRGSVRDNFRQQPSVLQRPSQDGPAEPSAAFQTSRTSVDGPAWGRRRNSSNVSGGSGRRLSFDRRGPDIPLPLNIQRRESHSVNGSDGATPGTPRQAFAKAIHPDGFHIVPEQLHSWTQRSSPNLAQVQPASPYGSVASSGHQDAATPGAPTPIESAVEVQNRLMREKLERARLAKQKEREREEKEEAERKERLRKKLQTLGLVDDSKPKSNDPSPSRPVERSPQKEKTVPVPASVHSPPKPPMPTSEGEVAQYGMMKVHQPQPVKKHYHSEAPASKFSKAAEPVVRPTPSPVKAQAEVQPKPRSTFTQAHAQPLSNLDRGATIKKPLLETSQTQQQQPEVEPRAGTQGLKTTPGAWSNSISQQSRPWSSTVWGPPQTKDRALGNGTFDSGYNRGQPRPTAPPLPSQAPSGQPPAIGSHTSHKPPPSQPTVTPNQPFVQQTIYAQPEALPPQPPTMAPAPSSNIHPPRPIAPPTEKPSWGHFTAAIRRDDHAMIAKANEDLERFSGQTYRPEFRETYTDKQGKSQKTVHQKVGGNAALLNGNINSDISQSTPIVDIKTKDDAVKAVGSNTHVNEGSSFQATAAQGTHLQPPGQTGRSSRFFPRTSEATQPSSTASSLSDSPPPPETESHPAFTGDSHHPVVKMPKPSPRVRLPPAAADSVVPAEAPVSMPSRVRLGLGARPLALDPEWQARFNSLLEKSSPAIAPVPAKGPSPIQPPVHAKLGSLAVAASSKAPLDVRENKASATVSLPNSVLRKSFADDDSNDIVTRVRAEEVLLEEREFGSLPIVKLSKVPHLAANEPPIGFPSSRPTSRHHRSLEITSKPALHMLDYDADCIDVVVRLTNMRDPITKSIPRKRGRKGFGPKSKRNFTPTNGASGSGQNQRLRKSSSYQGQGPGLNSNNASRPSSGGNGWSNNRSAPSHNNSWVRRAAPVH</sequence>
<feature type="compositionally biased region" description="Basic and acidic residues" evidence="1">
    <location>
        <begin position="1"/>
        <end position="23"/>
    </location>
</feature>
<feature type="compositionally biased region" description="Polar residues" evidence="1">
    <location>
        <begin position="848"/>
        <end position="871"/>
    </location>
</feature>
<protein>
    <submittedName>
        <fullName evidence="2">Uncharacterized protein</fullName>
    </submittedName>
</protein>
<dbReference type="EMBL" id="ML986603">
    <property type="protein sequence ID" value="KAF2265776.1"/>
    <property type="molecule type" value="Genomic_DNA"/>
</dbReference>
<feature type="compositionally biased region" description="Basic and acidic residues" evidence="1">
    <location>
        <begin position="718"/>
        <end position="728"/>
    </location>
</feature>
<feature type="compositionally biased region" description="Polar residues" evidence="1">
    <location>
        <begin position="614"/>
        <end position="629"/>
    </location>
</feature>
<feature type="compositionally biased region" description="Basic and acidic residues" evidence="1">
    <location>
        <begin position="467"/>
        <end position="483"/>
    </location>
</feature>
<feature type="compositionally biased region" description="Polar residues" evidence="1">
    <location>
        <begin position="509"/>
        <end position="519"/>
    </location>
</feature>
<feature type="region of interest" description="Disordered" evidence="1">
    <location>
        <begin position="1066"/>
        <end position="1161"/>
    </location>
</feature>
<feature type="compositionally biased region" description="Polar residues" evidence="1">
    <location>
        <begin position="365"/>
        <end position="379"/>
    </location>
</feature>
<feature type="compositionally biased region" description="Polar residues" evidence="1">
    <location>
        <begin position="1415"/>
        <end position="1424"/>
    </location>
</feature>
<feature type="compositionally biased region" description="Pro residues" evidence="1">
    <location>
        <begin position="965"/>
        <end position="974"/>
    </location>
</feature>
<reference evidence="3" key="1">
    <citation type="journal article" date="2020" name="Stud. Mycol.">
        <title>101 Dothideomycetes genomes: A test case for predicting lifestyles and emergence of pathogens.</title>
        <authorList>
            <person name="Haridas S."/>
            <person name="Albert R."/>
            <person name="Binder M."/>
            <person name="Bloem J."/>
            <person name="LaButti K."/>
            <person name="Salamov A."/>
            <person name="Andreopoulos B."/>
            <person name="Baker S."/>
            <person name="Barry K."/>
            <person name="Bills G."/>
            <person name="Bluhm B."/>
            <person name="Cannon C."/>
            <person name="Castanera R."/>
            <person name="Culley D."/>
            <person name="Daum C."/>
            <person name="Ezra D."/>
            <person name="Gonzalez J."/>
            <person name="Henrissat B."/>
            <person name="Kuo A."/>
            <person name="Liang C."/>
            <person name="Lipzen A."/>
            <person name="Lutzoni F."/>
            <person name="Magnuson J."/>
            <person name="Mondo S."/>
            <person name="Nolan M."/>
            <person name="Ohm R."/>
            <person name="Pangilinan J."/>
            <person name="Park H.-J."/>
            <person name="Ramirez L."/>
            <person name="Alfaro M."/>
            <person name="Sun H."/>
            <person name="Tritt A."/>
            <person name="Yoshinaga Y."/>
            <person name="Zwiers L.-H."/>
            <person name="Turgeon B."/>
            <person name="Goodwin S."/>
            <person name="Spatafora J."/>
            <person name="Crous P."/>
            <person name="Grigoriev I."/>
        </authorList>
    </citation>
    <scope>NUCLEOTIDE SEQUENCE [LARGE SCALE GENOMIC DNA]</scope>
    <source>
        <strain evidence="3">CBS 304.66</strain>
    </source>
</reference>
<feature type="compositionally biased region" description="Polar residues" evidence="1">
    <location>
        <begin position="928"/>
        <end position="942"/>
    </location>
</feature>
<feature type="compositionally biased region" description="Polar residues" evidence="1">
    <location>
        <begin position="244"/>
        <end position="256"/>
    </location>
</feature>